<gene>
    <name evidence="1" type="ORF">KDM89_20100</name>
</gene>
<evidence type="ECO:0008006" key="3">
    <source>
        <dbReference type="Google" id="ProtNLM"/>
    </source>
</evidence>
<accession>A0A941DR31</accession>
<dbReference type="EMBL" id="JAGSPN010000216">
    <property type="protein sequence ID" value="MBR7784440.1"/>
    <property type="molecule type" value="Genomic_DNA"/>
</dbReference>
<sequence length="131" mass="14789">MKFNPHEIIPTAYVGREQAYIKHLLLDGYLERLLYIVGWSANLLGHDEIIFVDCFAGPWQDESNDLGSTSIAISMNLLSKVQYALKAVNKPVKFRAVYVEKNDQAFARLESFLSKNSPRNVPTSAIHGDFT</sequence>
<dbReference type="AlphaFoldDB" id="A0A941DR31"/>
<organism evidence="1 2">
    <name type="scientific">Undibacterium luofuense</name>
    <dbReference type="NCBI Taxonomy" id="2828733"/>
    <lineage>
        <taxon>Bacteria</taxon>
        <taxon>Pseudomonadati</taxon>
        <taxon>Pseudomonadota</taxon>
        <taxon>Betaproteobacteria</taxon>
        <taxon>Burkholderiales</taxon>
        <taxon>Oxalobacteraceae</taxon>
        <taxon>Undibacterium</taxon>
    </lineage>
</organism>
<keyword evidence="2" id="KW-1185">Reference proteome</keyword>
<evidence type="ECO:0000313" key="1">
    <source>
        <dbReference type="EMBL" id="MBR7784440.1"/>
    </source>
</evidence>
<dbReference type="Proteomes" id="UP000680067">
    <property type="component" value="Unassembled WGS sequence"/>
</dbReference>
<dbReference type="RefSeq" id="WP_212689646.1">
    <property type="nucleotide sequence ID" value="NZ_JAGSPN010000216.1"/>
</dbReference>
<reference evidence="1" key="1">
    <citation type="submission" date="2021-04" db="EMBL/GenBank/DDBJ databases">
        <title>novel species isolated from subtropical streams in China.</title>
        <authorList>
            <person name="Lu H."/>
        </authorList>
    </citation>
    <scope>NUCLEOTIDE SEQUENCE</scope>
    <source>
        <strain evidence="1">LFS511W</strain>
    </source>
</reference>
<evidence type="ECO:0000313" key="2">
    <source>
        <dbReference type="Proteomes" id="UP000680067"/>
    </source>
</evidence>
<protein>
    <recommendedName>
        <fullName evidence="3">Three-Cys-motif partner protein TcmP</fullName>
    </recommendedName>
</protein>
<feature type="non-terminal residue" evidence="1">
    <location>
        <position position="131"/>
    </location>
</feature>
<comment type="caution">
    <text evidence="1">The sequence shown here is derived from an EMBL/GenBank/DDBJ whole genome shotgun (WGS) entry which is preliminary data.</text>
</comment>
<proteinExistence type="predicted"/>
<name>A0A941DR31_9BURK</name>